<name>A0A0F5ZQ90_STEMA</name>
<accession>A0A0F5ZQ90</accession>
<evidence type="ECO:0000313" key="1">
    <source>
        <dbReference type="EMBL" id="KKD57497.1"/>
    </source>
</evidence>
<dbReference type="GeneID" id="93832687"/>
<reference evidence="1 2" key="1">
    <citation type="submission" date="2015-03" db="EMBL/GenBank/DDBJ databases">
        <title>Draft genome of Stenotrophomonas maltophila isolated from urine specimen.</title>
        <authorList>
            <person name="Murugan N."/>
            <person name="Malathi J."/>
            <person name="Umashankar V."/>
            <person name="Madhavan H."/>
        </authorList>
    </citation>
    <scope>NUCLEOTIDE SEQUENCE [LARGE SCALE GENOMIC DNA]</scope>
    <source>
        <strain evidence="1 2">JMNMN1</strain>
    </source>
</reference>
<organism evidence="1 2">
    <name type="scientific">Stenotrophomonas maltophilia</name>
    <name type="common">Pseudomonas maltophilia</name>
    <name type="synonym">Xanthomonas maltophilia</name>
    <dbReference type="NCBI Taxonomy" id="40324"/>
    <lineage>
        <taxon>Bacteria</taxon>
        <taxon>Pseudomonadati</taxon>
        <taxon>Pseudomonadota</taxon>
        <taxon>Gammaproteobacteria</taxon>
        <taxon>Lysobacterales</taxon>
        <taxon>Lysobacteraceae</taxon>
        <taxon>Stenotrophomonas</taxon>
        <taxon>Stenotrophomonas maltophilia group</taxon>
    </lineage>
</organism>
<dbReference type="AlphaFoldDB" id="A0A0F5ZQ90"/>
<protein>
    <submittedName>
        <fullName evidence="1">Uncharacterized protein</fullName>
    </submittedName>
</protein>
<dbReference type="RefSeq" id="WP_012479612.1">
    <property type="nucleotide sequence ID" value="NZ_CP008838.1"/>
</dbReference>
<evidence type="ECO:0000313" key="2">
    <source>
        <dbReference type="Proteomes" id="UP000243478"/>
    </source>
</evidence>
<proteinExistence type="predicted"/>
<dbReference type="EMBL" id="JZRZ01000012">
    <property type="protein sequence ID" value="KKD57497.1"/>
    <property type="molecule type" value="Genomic_DNA"/>
</dbReference>
<sequence>MARAFLIGAILFASTSAWAEPGPSNLQIRLTVVEACRDDPGSTHCPAPHQRSDTPQLPPQVRELAPPADDEDTTSAVTVIY</sequence>
<dbReference type="PATRIC" id="fig|40324.63.peg.2339"/>
<dbReference type="Proteomes" id="UP000243478">
    <property type="component" value="Unassembled WGS sequence"/>
</dbReference>
<gene>
    <name evidence="1" type="ORF">VM57_06225</name>
</gene>
<comment type="caution">
    <text evidence="1">The sequence shown here is derived from an EMBL/GenBank/DDBJ whole genome shotgun (WGS) entry which is preliminary data.</text>
</comment>
<dbReference type="OrthoDB" id="6052757at2"/>